<evidence type="ECO:0000256" key="1">
    <source>
        <dbReference type="SAM" id="MobiDB-lite"/>
    </source>
</evidence>
<accession>F8PE20</accession>
<sequence>MEVSSREVEAQHSRKRERSMHKARAGIKDDRRHLQHRRRIEVHIAVWGEDKAPREALMSENER</sequence>
<feature type="region of interest" description="Disordered" evidence="1">
    <location>
        <begin position="1"/>
        <end position="34"/>
    </location>
</feature>
<dbReference type="HOGENOM" id="CLU_2887198_0_0_1"/>
<reference evidence="2" key="1">
    <citation type="submission" date="2011-04" db="EMBL/GenBank/DDBJ databases">
        <title>Evolution of plant cell wall degrading machinery underlies the functional diversity of forest fungi.</title>
        <authorList>
            <consortium name="US DOE Joint Genome Institute (JGI-PGF)"/>
            <person name="Eastwood D.C."/>
            <person name="Floudas D."/>
            <person name="Binder M."/>
            <person name="Majcherczyk A."/>
            <person name="Schneider P."/>
            <person name="Aerts A."/>
            <person name="Asiegbu F.O."/>
            <person name="Baker S.E."/>
            <person name="Barry K."/>
            <person name="Bendiksby M."/>
            <person name="Blumentritt M."/>
            <person name="Coutinho P.M."/>
            <person name="Cullen D."/>
            <person name="Cullen D."/>
            <person name="Gathman A."/>
            <person name="Goodell B."/>
            <person name="Henrissat B."/>
            <person name="Ihrmark K."/>
            <person name="Kauserud H."/>
            <person name="Kohler A."/>
            <person name="LaButti K."/>
            <person name="Lapidus A."/>
            <person name="Lavin J.L."/>
            <person name="Lee Y.-H."/>
            <person name="Lindquist E."/>
            <person name="Lilly W."/>
            <person name="Lucas S."/>
            <person name="Morin E."/>
            <person name="Murat C."/>
            <person name="Oguiza J.A."/>
            <person name="Park J."/>
            <person name="Pisabarro A.G."/>
            <person name="Riley R."/>
            <person name="Rosling A."/>
            <person name="Salamov A."/>
            <person name="Schmidt O."/>
            <person name="Schmutz J."/>
            <person name="Skrede I."/>
            <person name="Stenlid J."/>
            <person name="Wiebenga A."/>
            <person name="Xie X."/>
            <person name="Kues U."/>
            <person name="Hibbett D.S."/>
            <person name="Hoffmeister D."/>
            <person name="Hogberg N."/>
            <person name="Martin F."/>
            <person name="Grigoriev I.V."/>
            <person name="Watkinson S.C."/>
        </authorList>
    </citation>
    <scope>NUCLEOTIDE SEQUENCE</scope>
    <source>
        <strain evidence="2">S7.9</strain>
    </source>
</reference>
<dbReference type="AlphaFoldDB" id="F8PE20"/>
<organism>
    <name type="scientific">Serpula lacrymans var. lacrymans (strain S7.9)</name>
    <name type="common">Dry rot fungus</name>
    <dbReference type="NCBI Taxonomy" id="578457"/>
    <lineage>
        <taxon>Eukaryota</taxon>
        <taxon>Fungi</taxon>
        <taxon>Dikarya</taxon>
        <taxon>Basidiomycota</taxon>
        <taxon>Agaricomycotina</taxon>
        <taxon>Agaricomycetes</taxon>
        <taxon>Agaricomycetidae</taxon>
        <taxon>Boletales</taxon>
        <taxon>Coniophorineae</taxon>
        <taxon>Serpulaceae</taxon>
        <taxon>Serpula</taxon>
    </lineage>
</organism>
<dbReference type="EMBL" id="GL945447">
    <property type="protein sequence ID" value="EGO18617.1"/>
    <property type="molecule type" value="Genomic_DNA"/>
</dbReference>
<name>F8PE20_SERL9</name>
<gene>
    <name evidence="2" type="ORF">SERLADRAFT_480795</name>
</gene>
<evidence type="ECO:0000313" key="2">
    <source>
        <dbReference type="EMBL" id="EGO18617.1"/>
    </source>
</evidence>
<proteinExistence type="predicted"/>
<protein>
    <submittedName>
        <fullName evidence="2">Uncharacterized protein</fullName>
    </submittedName>
</protein>
<dbReference type="GeneID" id="18821590"/>
<feature type="compositionally biased region" description="Basic residues" evidence="1">
    <location>
        <begin position="13"/>
        <end position="25"/>
    </location>
</feature>
<dbReference type="KEGG" id="sla:SERLADRAFT_480795"/>
<feature type="compositionally biased region" description="Basic and acidic residues" evidence="1">
    <location>
        <begin position="1"/>
        <end position="12"/>
    </location>
</feature>
<dbReference type="Proteomes" id="UP000008064">
    <property type="component" value="Unassembled WGS sequence"/>
</dbReference>
<dbReference type="RefSeq" id="XP_007324644.1">
    <property type="nucleotide sequence ID" value="XM_007324582.1"/>
</dbReference>